<name>A0AA86T2Z7_9FABA</name>
<proteinExistence type="predicted"/>
<evidence type="ECO:0000313" key="1">
    <source>
        <dbReference type="EMBL" id="CAJ1949084.1"/>
    </source>
</evidence>
<dbReference type="AlphaFoldDB" id="A0AA86T2Z7"/>
<keyword evidence="2" id="KW-1185">Reference proteome</keyword>
<dbReference type="Proteomes" id="UP001189624">
    <property type="component" value="Chromosome 4"/>
</dbReference>
<accession>A0AA86T2Z7</accession>
<reference evidence="1" key="1">
    <citation type="submission" date="2023-10" db="EMBL/GenBank/DDBJ databases">
        <authorList>
            <person name="Domelevo Entfellner J.-B."/>
        </authorList>
    </citation>
    <scope>NUCLEOTIDE SEQUENCE</scope>
</reference>
<sequence>MEITVGRSLMHYLMTSRDSIDLDQRRAAVVINVYDGFSSMVFVIVSLVSQTYTGCFNMIIFSAAASIQTEAE</sequence>
<gene>
    <name evidence="1" type="ORF">AYBTSS11_LOCUS13544</name>
</gene>
<protein>
    <submittedName>
        <fullName evidence="1">Uncharacterized protein</fullName>
    </submittedName>
</protein>
<organism evidence="1 2">
    <name type="scientific">Sphenostylis stenocarpa</name>
    <dbReference type="NCBI Taxonomy" id="92480"/>
    <lineage>
        <taxon>Eukaryota</taxon>
        <taxon>Viridiplantae</taxon>
        <taxon>Streptophyta</taxon>
        <taxon>Embryophyta</taxon>
        <taxon>Tracheophyta</taxon>
        <taxon>Spermatophyta</taxon>
        <taxon>Magnoliopsida</taxon>
        <taxon>eudicotyledons</taxon>
        <taxon>Gunneridae</taxon>
        <taxon>Pentapetalae</taxon>
        <taxon>rosids</taxon>
        <taxon>fabids</taxon>
        <taxon>Fabales</taxon>
        <taxon>Fabaceae</taxon>
        <taxon>Papilionoideae</taxon>
        <taxon>50 kb inversion clade</taxon>
        <taxon>NPAAA clade</taxon>
        <taxon>indigoferoid/millettioid clade</taxon>
        <taxon>Phaseoleae</taxon>
        <taxon>Sphenostylis</taxon>
    </lineage>
</organism>
<evidence type="ECO:0000313" key="2">
    <source>
        <dbReference type="Proteomes" id="UP001189624"/>
    </source>
</evidence>
<dbReference type="EMBL" id="OY731401">
    <property type="protein sequence ID" value="CAJ1949084.1"/>
    <property type="molecule type" value="Genomic_DNA"/>
</dbReference>
<dbReference type="Gramene" id="rna-AYBTSS11_LOCUS13544">
    <property type="protein sequence ID" value="CAJ1949084.1"/>
    <property type="gene ID" value="gene-AYBTSS11_LOCUS13544"/>
</dbReference>